<dbReference type="HOGENOM" id="CLU_796762_0_0_0"/>
<dbReference type="InParanoid" id="E8N402"/>
<sequence>MTVELVVNLHMHTPYSDGFGTHKQICQTALRHDIDVVIVTDHNVWVRDLEGYITEGKRRVMLLIGEEVHDRNRIPQKNHLLVIGANRELAGFADNPQRLIENATQAGGLTFIAHPVDPELLIFGEQDISWENWEVFGFTGIELWNGFSELKARVKNRWQGIFYGLFPNFYPAGPLPETLKRWDDLLINRPEKCVAIGGSDAHALPMKFAFLRRVIFPYAFHFQGVNTHLLLEEDLSGDFLRDRQKVLGALVAGHAFIGYDRPASTRGFRFYAHGSEGTALMGDDLRLGTGVTFQVRLPQRAECVLIRDGEPVQVWEDQEACTYMTTKPGIYRVESYLPYLGKKRGWIFSNPIYVRG</sequence>
<dbReference type="RefSeq" id="WP_013559554.1">
    <property type="nucleotide sequence ID" value="NC_014960.1"/>
</dbReference>
<evidence type="ECO:0000313" key="2">
    <source>
        <dbReference type="EMBL" id="BAJ63166.1"/>
    </source>
</evidence>
<dbReference type="eggNOG" id="COG0613">
    <property type="taxonomic scope" value="Bacteria"/>
</dbReference>
<evidence type="ECO:0000313" key="3">
    <source>
        <dbReference type="Proteomes" id="UP000008922"/>
    </source>
</evidence>
<dbReference type="Proteomes" id="UP000008922">
    <property type="component" value="Chromosome"/>
</dbReference>
<name>E8N402_ANATU</name>
<dbReference type="PANTHER" id="PTHR42924:SF3">
    <property type="entry name" value="POLYMERASE_HISTIDINOL PHOSPHATASE N-TERMINAL DOMAIN-CONTAINING PROTEIN"/>
    <property type="match status" value="1"/>
</dbReference>
<feature type="domain" description="Polymerase/histidinol phosphatase N-terminal" evidence="1">
    <location>
        <begin position="7"/>
        <end position="72"/>
    </location>
</feature>
<dbReference type="GO" id="GO:0004534">
    <property type="term" value="F:5'-3' RNA exonuclease activity"/>
    <property type="evidence" value="ECO:0007669"/>
    <property type="project" value="TreeGrafter"/>
</dbReference>
<dbReference type="EMBL" id="AP012029">
    <property type="protein sequence ID" value="BAJ63166.1"/>
    <property type="molecule type" value="Genomic_DNA"/>
</dbReference>
<dbReference type="InterPro" id="IPR016195">
    <property type="entry name" value="Pol/histidinol_Pase-like"/>
</dbReference>
<dbReference type="STRING" id="926569.ANT_11320"/>
<organism evidence="2 3">
    <name type="scientific">Anaerolinea thermophila (strain DSM 14523 / JCM 11388 / NBRC 100420 / UNI-1)</name>
    <dbReference type="NCBI Taxonomy" id="926569"/>
    <lineage>
        <taxon>Bacteria</taxon>
        <taxon>Bacillati</taxon>
        <taxon>Chloroflexota</taxon>
        <taxon>Anaerolineae</taxon>
        <taxon>Anaerolineales</taxon>
        <taxon>Anaerolineaceae</taxon>
        <taxon>Anaerolinea</taxon>
    </lineage>
</organism>
<dbReference type="NCBIfam" id="NF038032">
    <property type="entry name" value="CehA_McbA_metalo"/>
    <property type="match status" value="1"/>
</dbReference>
<reference evidence="2 3" key="1">
    <citation type="submission" date="2010-12" db="EMBL/GenBank/DDBJ databases">
        <title>Whole genome sequence of Anaerolinea thermophila UNI-1.</title>
        <authorList>
            <person name="Narita-Yamada S."/>
            <person name="Kishi E."/>
            <person name="Watanabe Y."/>
            <person name="Takasaki K."/>
            <person name="Ankai A."/>
            <person name="Oguchi A."/>
            <person name="Fukui S."/>
            <person name="Takahashi M."/>
            <person name="Yashiro I."/>
            <person name="Hosoyama A."/>
            <person name="Sekiguchi Y."/>
            <person name="Hanada S."/>
            <person name="Fujita N."/>
        </authorList>
    </citation>
    <scope>NUCLEOTIDE SEQUENCE [LARGE SCALE GENOMIC DNA]</scope>
    <source>
        <strain evidence="3">DSM 14523 / JCM 11388 / NBRC 100420 / UNI-1</strain>
    </source>
</reference>
<dbReference type="InterPro" id="IPR003141">
    <property type="entry name" value="Pol/His_phosphatase_N"/>
</dbReference>
<dbReference type="KEGG" id="atm:ANT_11320"/>
<dbReference type="Pfam" id="PF02811">
    <property type="entry name" value="PHP"/>
    <property type="match status" value="1"/>
</dbReference>
<dbReference type="SMART" id="SM00481">
    <property type="entry name" value="POLIIIAc"/>
    <property type="match status" value="1"/>
</dbReference>
<dbReference type="OrthoDB" id="9801679at2"/>
<dbReference type="GO" id="GO:0035312">
    <property type="term" value="F:5'-3' DNA exonuclease activity"/>
    <property type="evidence" value="ECO:0007669"/>
    <property type="project" value="TreeGrafter"/>
</dbReference>
<evidence type="ECO:0000259" key="1">
    <source>
        <dbReference type="SMART" id="SM00481"/>
    </source>
</evidence>
<proteinExistence type="predicted"/>
<accession>E8N402</accession>
<gene>
    <name evidence="2" type="ordered locus">ANT_11320</name>
</gene>
<keyword evidence="3" id="KW-1185">Reference proteome</keyword>
<protein>
    <recommendedName>
        <fullName evidence="1">Polymerase/histidinol phosphatase N-terminal domain-containing protein</fullName>
    </recommendedName>
</protein>
<dbReference type="InterPro" id="IPR004013">
    <property type="entry name" value="PHP_dom"/>
</dbReference>
<dbReference type="AlphaFoldDB" id="E8N402"/>
<dbReference type="SUPFAM" id="SSF89550">
    <property type="entry name" value="PHP domain-like"/>
    <property type="match status" value="1"/>
</dbReference>
<dbReference type="PANTHER" id="PTHR42924">
    <property type="entry name" value="EXONUCLEASE"/>
    <property type="match status" value="1"/>
</dbReference>
<dbReference type="Gene3D" id="3.20.20.140">
    <property type="entry name" value="Metal-dependent hydrolases"/>
    <property type="match status" value="1"/>
</dbReference>
<dbReference type="InterPro" id="IPR052018">
    <property type="entry name" value="PHP_domain"/>
</dbReference>